<keyword evidence="1" id="KW-0472">Membrane</keyword>
<dbReference type="AlphaFoldDB" id="A0A1V4SSD2"/>
<protein>
    <submittedName>
        <fullName evidence="2">Uncharacterized protein</fullName>
    </submittedName>
</protein>
<keyword evidence="1" id="KW-0812">Transmembrane</keyword>
<accession>A0A1V4SSD2</accession>
<dbReference type="EMBL" id="MZGX01000001">
    <property type="protein sequence ID" value="OPX46376.1"/>
    <property type="molecule type" value="Genomic_DNA"/>
</dbReference>
<comment type="caution">
    <text evidence="2">The sequence shown here is derived from an EMBL/GenBank/DDBJ whole genome shotgun (WGS) entry which is preliminary data.</text>
</comment>
<keyword evidence="1" id="KW-1133">Transmembrane helix</keyword>
<feature type="transmembrane region" description="Helical" evidence="1">
    <location>
        <begin position="15"/>
        <end position="35"/>
    </location>
</feature>
<sequence length="77" mass="8729">MFDIFVVIKAFREPIMVFLPIFAVMLVPAIIKLIIRKLVYRFALVAGDSRRSARKKSRIAGDIFDLASTAKDLTSKK</sequence>
<reference evidence="2 3" key="1">
    <citation type="submission" date="2017-03" db="EMBL/GenBank/DDBJ databases">
        <title>Genome sequence of Clostridium hungatei DSM 14427.</title>
        <authorList>
            <person name="Poehlein A."/>
            <person name="Daniel R."/>
        </authorList>
    </citation>
    <scope>NUCLEOTIDE SEQUENCE [LARGE SCALE GENOMIC DNA]</scope>
    <source>
        <strain evidence="2 3">DSM 14427</strain>
    </source>
</reference>
<dbReference type="Proteomes" id="UP000191554">
    <property type="component" value="Unassembled WGS sequence"/>
</dbReference>
<dbReference type="STRING" id="48256.CLHUN_01920"/>
<dbReference type="RefSeq" id="WP_080062691.1">
    <property type="nucleotide sequence ID" value="NZ_MZGX01000001.1"/>
</dbReference>
<evidence type="ECO:0000256" key="1">
    <source>
        <dbReference type="SAM" id="Phobius"/>
    </source>
</evidence>
<evidence type="ECO:0000313" key="3">
    <source>
        <dbReference type="Proteomes" id="UP000191554"/>
    </source>
</evidence>
<name>A0A1V4SSD2_RUMHU</name>
<organism evidence="2 3">
    <name type="scientific">Ruminiclostridium hungatei</name>
    <name type="common">Clostridium hungatei</name>
    <dbReference type="NCBI Taxonomy" id="48256"/>
    <lineage>
        <taxon>Bacteria</taxon>
        <taxon>Bacillati</taxon>
        <taxon>Bacillota</taxon>
        <taxon>Clostridia</taxon>
        <taxon>Eubacteriales</taxon>
        <taxon>Oscillospiraceae</taxon>
        <taxon>Ruminiclostridium</taxon>
    </lineage>
</organism>
<keyword evidence="3" id="KW-1185">Reference proteome</keyword>
<gene>
    <name evidence="2" type="ORF">CLHUN_01920</name>
</gene>
<proteinExistence type="predicted"/>
<evidence type="ECO:0000313" key="2">
    <source>
        <dbReference type="EMBL" id="OPX46376.1"/>
    </source>
</evidence>